<name>A0A495VZS0_9PSEU</name>
<dbReference type="Pfam" id="PF00288">
    <property type="entry name" value="GHMP_kinases_N"/>
    <property type="match status" value="1"/>
</dbReference>
<dbReference type="OrthoDB" id="7298003at2"/>
<evidence type="ECO:0000259" key="3">
    <source>
        <dbReference type="Pfam" id="PF00288"/>
    </source>
</evidence>
<feature type="domain" description="GHMP kinase N-terminal" evidence="3">
    <location>
        <begin position="90"/>
        <end position="149"/>
    </location>
</feature>
<organism evidence="4 5">
    <name type="scientific">Saccharothrix australiensis</name>
    <dbReference type="NCBI Taxonomy" id="2072"/>
    <lineage>
        <taxon>Bacteria</taxon>
        <taxon>Bacillati</taxon>
        <taxon>Actinomycetota</taxon>
        <taxon>Actinomycetes</taxon>
        <taxon>Pseudonocardiales</taxon>
        <taxon>Pseudonocardiaceae</taxon>
        <taxon>Saccharothrix</taxon>
    </lineage>
</organism>
<feature type="region of interest" description="Disordered" evidence="2">
    <location>
        <begin position="1"/>
        <end position="27"/>
    </location>
</feature>
<dbReference type="Proteomes" id="UP000282084">
    <property type="component" value="Unassembled WGS sequence"/>
</dbReference>
<evidence type="ECO:0000313" key="4">
    <source>
        <dbReference type="EMBL" id="RKT54380.1"/>
    </source>
</evidence>
<dbReference type="GO" id="GO:0016301">
    <property type="term" value="F:kinase activity"/>
    <property type="evidence" value="ECO:0007669"/>
    <property type="project" value="UniProtKB-KW"/>
</dbReference>
<dbReference type="InterPro" id="IPR006204">
    <property type="entry name" value="GHMP_kinase_N_dom"/>
</dbReference>
<keyword evidence="1 4" id="KW-0808">Transferase</keyword>
<dbReference type="Gene3D" id="3.30.230.10">
    <property type="match status" value="1"/>
</dbReference>
<dbReference type="AlphaFoldDB" id="A0A495VZS0"/>
<comment type="caution">
    <text evidence="4">The sequence shown here is derived from an EMBL/GenBank/DDBJ whole genome shotgun (WGS) entry which is preliminary data.</text>
</comment>
<sequence>MPHPLGAPGPPVAPVRRTGHGRAPAHHGEILQGVFEDAGGRLRHGLVTLPMPGHGSRASFTPHDAPGVTVEPAGLAKSTAAAELALRHVFPADDRPRGGVLRVAHDVTPAVGLGSSTSDVVATIRAVADCAGVRLPEAAVARLAVAAERASDPIMVEDRVVLFAQRDGVVVETLGPRLPPLVVVGVDTDGSGLGIDTLSRPPARYEAGEVAAFRVLRAALRQAVLSGDAALLGRVATASSRVNQRFGGAAGFAELVEVCRAVGGVGVQVAHSGTVAGVLFDGTAPAADLAERVDRCERLLARRGLAHRVTFATPGRPHGHRNPASAS</sequence>
<dbReference type="InterPro" id="IPR014721">
    <property type="entry name" value="Ribsml_uS5_D2-typ_fold_subgr"/>
</dbReference>
<evidence type="ECO:0000256" key="2">
    <source>
        <dbReference type="SAM" id="MobiDB-lite"/>
    </source>
</evidence>
<dbReference type="RefSeq" id="WP_121005977.1">
    <property type="nucleotide sequence ID" value="NZ_RBXO01000001.1"/>
</dbReference>
<gene>
    <name evidence="4" type="ORF">C8E97_3000</name>
</gene>
<dbReference type="GO" id="GO:0005524">
    <property type="term" value="F:ATP binding"/>
    <property type="evidence" value="ECO:0007669"/>
    <property type="project" value="InterPro"/>
</dbReference>
<evidence type="ECO:0000313" key="5">
    <source>
        <dbReference type="Proteomes" id="UP000282084"/>
    </source>
</evidence>
<dbReference type="PIRSF" id="PIRSF033887">
    <property type="entry name" value="PduX"/>
    <property type="match status" value="1"/>
</dbReference>
<dbReference type="EMBL" id="RBXO01000001">
    <property type="protein sequence ID" value="RKT54380.1"/>
    <property type="molecule type" value="Genomic_DNA"/>
</dbReference>
<keyword evidence="5" id="KW-1185">Reference proteome</keyword>
<protein>
    <submittedName>
        <fullName evidence="4">Threonine kinase</fullName>
    </submittedName>
</protein>
<proteinExistence type="predicted"/>
<feature type="compositionally biased region" description="Pro residues" evidence="2">
    <location>
        <begin position="1"/>
        <end position="13"/>
    </location>
</feature>
<dbReference type="InterPro" id="IPR020568">
    <property type="entry name" value="Ribosomal_Su5_D2-typ_SF"/>
</dbReference>
<dbReference type="InterPro" id="IPR012363">
    <property type="entry name" value="PduX"/>
</dbReference>
<reference evidence="4 5" key="1">
    <citation type="submission" date="2018-10" db="EMBL/GenBank/DDBJ databases">
        <title>Sequencing the genomes of 1000 actinobacteria strains.</title>
        <authorList>
            <person name="Klenk H.-P."/>
        </authorList>
    </citation>
    <scope>NUCLEOTIDE SEQUENCE [LARGE SCALE GENOMIC DNA]</scope>
    <source>
        <strain evidence="4 5">DSM 43800</strain>
    </source>
</reference>
<accession>A0A495VZS0</accession>
<keyword evidence="1 4" id="KW-0418">Kinase</keyword>
<evidence type="ECO:0000256" key="1">
    <source>
        <dbReference type="ARBA" id="ARBA00022777"/>
    </source>
</evidence>
<dbReference type="SUPFAM" id="SSF54211">
    <property type="entry name" value="Ribosomal protein S5 domain 2-like"/>
    <property type="match status" value="1"/>
</dbReference>